<dbReference type="RefSeq" id="WP_037255811.1">
    <property type="nucleotide sequence ID" value="NZ_NRRE01000030.1"/>
</dbReference>
<gene>
    <name evidence="2" type="ORF">CKO21_16025</name>
</gene>
<keyword evidence="3" id="KW-1185">Reference proteome</keyword>
<reference evidence="2" key="1">
    <citation type="submission" date="2017-08" db="EMBL/GenBank/DDBJ databases">
        <authorList>
            <person name="Imhoff J.F."/>
            <person name="Rahn T."/>
            <person name="Kuenzel S."/>
            <person name="Neulinger S.C."/>
        </authorList>
    </citation>
    <scope>NUCLEOTIDE SEQUENCE</scope>
    <source>
        <strain evidence="2">DSM 9154</strain>
    </source>
</reference>
<sequence>MAETGGSEDDLHYDVMVENALRGVVRQALAQVAEHGLPGEHHFYVTFRTDHPDVVMPDSLKERYPREMTIVLQYQFWDLQVGEDAFQVTLTFNNVSEQLHIPFEAIAAFADPSVRFGLQFDAGEDDDSENATPEQASNYQGNASEAGGAPEKAEGGDDDTGGDDNVVTLDRFRKKQ</sequence>
<evidence type="ECO:0000256" key="1">
    <source>
        <dbReference type="SAM" id="MobiDB-lite"/>
    </source>
</evidence>
<dbReference type="Gene3D" id="2.30.30.220">
    <property type="entry name" value="SspB-like"/>
    <property type="match status" value="1"/>
</dbReference>
<evidence type="ECO:0000313" key="2">
    <source>
        <dbReference type="EMBL" id="MBK1698753.1"/>
    </source>
</evidence>
<dbReference type="SUPFAM" id="SSF101738">
    <property type="entry name" value="SspB-like"/>
    <property type="match status" value="1"/>
</dbReference>
<feature type="region of interest" description="Disordered" evidence="1">
    <location>
        <begin position="119"/>
        <end position="176"/>
    </location>
</feature>
<dbReference type="InterPro" id="IPR007481">
    <property type="entry name" value="SspB"/>
</dbReference>
<dbReference type="EMBL" id="NRRE01000030">
    <property type="protein sequence ID" value="MBK1698753.1"/>
    <property type="molecule type" value="Genomic_DNA"/>
</dbReference>
<feature type="compositionally biased region" description="Polar residues" evidence="1">
    <location>
        <begin position="130"/>
        <end position="143"/>
    </location>
</feature>
<dbReference type="Proteomes" id="UP000778970">
    <property type="component" value="Unassembled WGS sequence"/>
</dbReference>
<reference evidence="2" key="2">
    <citation type="journal article" date="2020" name="Microorganisms">
        <title>Osmotic Adaptation and Compatible Solute Biosynthesis of Phototrophic Bacteria as Revealed from Genome Analyses.</title>
        <authorList>
            <person name="Imhoff J.F."/>
            <person name="Rahn T."/>
            <person name="Kunzel S."/>
            <person name="Keller A."/>
            <person name="Neulinger S.C."/>
        </authorList>
    </citation>
    <scope>NUCLEOTIDE SEQUENCE</scope>
    <source>
        <strain evidence="2">DSM 9154</strain>
    </source>
</reference>
<organism evidence="2 3">
    <name type="scientific">Rhodovibrio salinarum</name>
    <dbReference type="NCBI Taxonomy" id="1087"/>
    <lineage>
        <taxon>Bacteria</taxon>
        <taxon>Pseudomonadati</taxon>
        <taxon>Pseudomonadota</taxon>
        <taxon>Alphaproteobacteria</taxon>
        <taxon>Rhodospirillales</taxon>
        <taxon>Rhodovibrionaceae</taxon>
        <taxon>Rhodovibrio</taxon>
    </lineage>
</organism>
<comment type="caution">
    <text evidence="2">The sequence shown here is derived from an EMBL/GenBank/DDBJ whole genome shotgun (WGS) entry which is preliminary data.</text>
</comment>
<accession>A0A934QKD3</accession>
<dbReference type="AlphaFoldDB" id="A0A934QKD3"/>
<evidence type="ECO:0008006" key="4">
    <source>
        <dbReference type="Google" id="ProtNLM"/>
    </source>
</evidence>
<name>A0A934QKD3_9PROT</name>
<dbReference type="Pfam" id="PF04386">
    <property type="entry name" value="SspB"/>
    <property type="match status" value="1"/>
</dbReference>
<evidence type="ECO:0000313" key="3">
    <source>
        <dbReference type="Proteomes" id="UP000778970"/>
    </source>
</evidence>
<proteinExistence type="predicted"/>
<dbReference type="InterPro" id="IPR036760">
    <property type="entry name" value="SspB-like_sf"/>
</dbReference>
<protein>
    <recommendedName>
        <fullName evidence="4">Stringent starvation protein B</fullName>
    </recommendedName>
</protein>